<dbReference type="InterPro" id="IPR012677">
    <property type="entry name" value="Nucleotide-bd_a/b_plait_sf"/>
</dbReference>
<keyword evidence="3" id="KW-0687">Ribonucleoprotein</keyword>
<evidence type="ECO:0000256" key="1">
    <source>
        <dbReference type="ARBA" id="ARBA00006700"/>
    </source>
</evidence>
<dbReference type="GO" id="GO:0005762">
    <property type="term" value="C:mitochondrial large ribosomal subunit"/>
    <property type="evidence" value="ECO:0007669"/>
    <property type="project" value="TreeGrafter"/>
</dbReference>
<proteinExistence type="inferred from homology"/>
<evidence type="ECO:0000256" key="2">
    <source>
        <dbReference type="ARBA" id="ARBA00022980"/>
    </source>
</evidence>
<dbReference type="PANTHER" id="PTHR12059:SF5">
    <property type="entry name" value="LARGE RIBOSOMAL SUBUNIT PROTEIN UL23M"/>
    <property type="match status" value="1"/>
</dbReference>
<organism evidence="5 6">
    <name type="scientific">Pyricularia oryzae</name>
    <name type="common">Rice blast fungus</name>
    <name type="synonym">Magnaporthe oryzae</name>
    <dbReference type="NCBI Taxonomy" id="318829"/>
    <lineage>
        <taxon>Eukaryota</taxon>
        <taxon>Fungi</taxon>
        <taxon>Dikarya</taxon>
        <taxon>Ascomycota</taxon>
        <taxon>Pezizomycotina</taxon>
        <taxon>Sordariomycetes</taxon>
        <taxon>Sordariomycetidae</taxon>
        <taxon>Magnaporthales</taxon>
        <taxon>Pyriculariaceae</taxon>
        <taxon>Pyricularia</taxon>
    </lineage>
</organism>
<dbReference type="InterPro" id="IPR013025">
    <property type="entry name" value="Ribosomal_uL23-like"/>
</dbReference>
<dbReference type="EMBL" id="CP034205">
    <property type="protein sequence ID" value="QBZ56302.1"/>
    <property type="molecule type" value="Genomic_DNA"/>
</dbReference>
<dbReference type="SUPFAM" id="SSF54189">
    <property type="entry name" value="Ribosomal proteins S24e, L23 and L15e"/>
    <property type="match status" value="1"/>
</dbReference>
<evidence type="ECO:0000313" key="5">
    <source>
        <dbReference type="EMBL" id="QBZ56302.1"/>
    </source>
</evidence>
<dbReference type="GO" id="GO:0003735">
    <property type="term" value="F:structural constituent of ribosome"/>
    <property type="evidence" value="ECO:0007669"/>
    <property type="project" value="InterPro"/>
</dbReference>
<dbReference type="Proteomes" id="UP000294847">
    <property type="component" value="Chromosome 2"/>
</dbReference>
<dbReference type="Gene3D" id="3.30.70.330">
    <property type="match status" value="1"/>
</dbReference>
<protein>
    <recommendedName>
        <fullName evidence="4">Large ribosomal subunit protein uL23m</fullName>
    </recommendedName>
</protein>
<gene>
    <name evidence="5" type="ORF">PoMZ_01208</name>
</gene>
<dbReference type="PANTHER" id="PTHR12059">
    <property type="entry name" value="RIBOSOMAL PROTEIN L23-RELATED"/>
    <property type="match status" value="1"/>
</dbReference>
<name>A0A4P7N442_PYROR</name>
<reference evidence="5 6" key="1">
    <citation type="journal article" date="2019" name="Mol. Biol. Evol.">
        <title>Blast fungal genomes show frequent chromosomal changes, gene gains and losses, and effector gene turnover.</title>
        <authorList>
            <person name="Gomez Luciano L.B."/>
            <person name="Jason Tsai I."/>
            <person name="Chuma I."/>
            <person name="Tosa Y."/>
            <person name="Chen Y.H."/>
            <person name="Li J.Y."/>
            <person name="Li M.Y."/>
            <person name="Jade Lu M.Y."/>
            <person name="Nakayashiki H."/>
            <person name="Li W.H."/>
        </authorList>
    </citation>
    <scope>NUCLEOTIDE SEQUENCE [LARGE SCALE GENOMIC DNA]</scope>
    <source>
        <strain evidence="5">MZ5-1-6</strain>
    </source>
</reference>
<evidence type="ECO:0000256" key="4">
    <source>
        <dbReference type="ARBA" id="ARBA00039977"/>
    </source>
</evidence>
<comment type="similarity">
    <text evidence="1">Belongs to the universal ribosomal protein uL23 family.</text>
</comment>
<keyword evidence="2" id="KW-0689">Ribosomal protein</keyword>
<evidence type="ECO:0000256" key="3">
    <source>
        <dbReference type="ARBA" id="ARBA00023274"/>
    </source>
</evidence>
<dbReference type="AlphaFoldDB" id="A0A4P7N442"/>
<dbReference type="VEuPathDB" id="FungiDB:M_BR32_EuGene_00011061"/>
<dbReference type="GO" id="GO:0032543">
    <property type="term" value="P:mitochondrial translation"/>
    <property type="evidence" value="ECO:0007669"/>
    <property type="project" value="TreeGrafter"/>
</dbReference>
<accession>A0A4P7N442</accession>
<evidence type="ECO:0000313" key="6">
    <source>
        <dbReference type="Proteomes" id="UP000294847"/>
    </source>
</evidence>
<sequence>MATAAAKMASQAGPTFRIGGKQVFLPTALVTYLPSQRDPNFARFQVPMTFNKLDLRDYLYHCYNVEVRSVRSFIQQSPIKDRETDIGRNGRPMGVKKMRPQSKKFMIVELVKPFMPPSAPQDLSPWEFETFEARQVEVDRMEEYTEAMQKKPGVSPLRLPVTSSRILQAQQAQALRKGGVDWDNQVKLDERWREVEIGWEQAHEKEKGQ</sequence>
<dbReference type="Pfam" id="PF00276">
    <property type="entry name" value="Ribosomal_L23"/>
    <property type="match status" value="1"/>
</dbReference>
<dbReference type="InterPro" id="IPR012678">
    <property type="entry name" value="Ribosomal_uL23/eL15/eS24_sf"/>
</dbReference>